<feature type="DNA-binding region" description="Homeobox" evidence="5">
    <location>
        <begin position="294"/>
        <end position="356"/>
    </location>
</feature>
<keyword evidence="2 5" id="KW-0371">Homeobox</keyword>
<dbReference type="InterPro" id="IPR009057">
    <property type="entry name" value="Homeodomain-like_sf"/>
</dbReference>
<keyword evidence="4" id="KW-0479">Metal-binding</keyword>
<dbReference type="PROSITE" id="PS50071">
    <property type="entry name" value="HOMEOBOX_2"/>
    <property type="match status" value="1"/>
</dbReference>
<dbReference type="Pfam" id="PF05920">
    <property type="entry name" value="Homeobox_KN"/>
    <property type="match status" value="1"/>
</dbReference>
<evidence type="ECO:0000256" key="6">
    <source>
        <dbReference type="SAM" id="MobiDB-lite"/>
    </source>
</evidence>
<keyword evidence="10" id="KW-1185">Reference proteome</keyword>
<evidence type="ECO:0000256" key="5">
    <source>
        <dbReference type="PROSITE-ProRule" id="PRU00108"/>
    </source>
</evidence>
<proteinExistence type="predicted"/>
<dbReference type="SMART" id="SM00389">
    <property type="entry name" value="HOX"/>
    <property type="match status" value="1"/>
</dbReference>
<evidence type="ECO:0000256" key="1">
    <source>
        <dbReference type="ARBA" id="ARBA00023125"/>
    </source>
</evidence>
<dbReference type="Proteomes" id="UP000766486">
    <property type="component" value="Unassembled WGS sequence"/>
</dbReference>
<feature type="region of interest" description="Disordered" evidence="6">
    <location>
        <begin position="272"/>
        <end position="301"/>
    </location>
</feature>
<feature type="domain" description="Homeobox" evidence="7">
    <location>
        <begin position="292"/>
        <end position="355"/>
    </location>
</feature>
<feature type="region of interest" description="Disordered" evidence="6">
    <location>
        <begin position="442"/>
        <end position="489"/>
    </location>
</feature>
<evidence type="ECO:0000313" key="10">
    <source>
        <dbReference type="Proteomes" id="UP000766486"/>
    </source>
</evidence>
<gene>
    <name evidence="9" type="ORF">CLO192961_LOCUS194098</name>
</gene>
<dbReference type="SMART" id="SM00355">
    <property type="entry name" value="ZnF_C2H2"/>
    <property type="match status" value="2"/>
</dbReference>
<reference evidence="9 10" key="1">
    <citation type="submission" date="2019-06" db="EMBL/GenBank/DDBJ databases">
        <authorList>
            <person name="Broberg M."/>
        </authorList>
    </citation>
    <scope>NUCLEOTIDE SEQUENCE [LARGE SCALE GENOMIC DNA]</scope>
</reference>
<feature type="region of interest" description="Disordered" evidence="6">
    <location>
        <begin position="364"/>
        <end position="395"/>
    </location>
</feature>
<keyword evidence="1 5" id="KW-0238">DNA-binding</keyword>
<dbReference type="CDD" id="cd00086">
    <property type="entry name" value="homeodomain"/>
    <property type="match status" value="1"/>
</dbReference>
<dbReference type="InterPro" id="IPR008422">
    <property type="entry name" value="KN_HD"/>
</dbReference>
<dbReference type="PROSITE" id="PS50157">
    <property type="entry name" value="ZINC_FINGER_C2H2_2"/>
    <property type="match status" value="1"/>
</dbReference>
<dbReference type="SUPFAM" id="SSF46689">
    <property type="entry name" value="Homeodomain-like"/>
    <property type="match status" value="1"/>
</dbReference>
<dbReference type="InterPro" id="IPR001356">
    <property type="entry name" value="HD"/>
</dbReference>
<sequence>MTPVTEHVTPLPLFDPPVVSSQQITSRVFDLNSCTWEPSHHQPPCHGIVRSRAPPPHNPERDWLLAGLDLISARALCACEMDPPNPPDQNQGDLYLPEHGYGNSTGDDCLLDSLAFDSDPFGDVRLDHLEAIGLGPQSLFTFDAPQPTLNSTFLETDQPWSYHEGNSTSFALDDHPQLPQVAGPSSQTHPGFTDVWQWLEGAEQPPHPCNHCKSKRLQCIILQKSAVNPNPLRSCTTCVALYRECSLAKGQKRPPSVFETQLPVYRQLHGVPEQEESGERQQPQPEQPIPEEDGQRSSKHFVRKGARILKEWFERNEDHPYPSEMERIALEQETGFSQKRISTWFSNARRRQKQRIQPIIRAKSPRPFEKETDSSNSTLGLTPFERWQASPPDEEPIPESVIRDALGSLKDDSFFNDDSFTDNISPRDKIIADDVVSRHHSVSSFDSGSHITSASSSSVWSCQSSRDGNFAYPKSSTRRRRRAELKHERQDREEGILRFQCTFCVKSFKKKHDWVRHEKSIHLPQNSWICTPDLNSLQQCTVPGPECPFCDTRNPGPDHWEEHEFQICAMKPSSERLFTRKDHLWQHLRKYHGWTKGPPADLDRWQFSDSSIESRCGFCGCTMSDWTERAAHLADHFKNGMRMAQWEGDWGLNASALSLLRGAVPPAQRATPNPKSTPDVLGEYRP</sequence>
<name>A0ABY6U960_BIOOC</name>
<dbReference type="Gene3D" id="1.10.10.60">
    <property type="entry name" value="Homeodomain-like"/>
    <property type="match status" value="1"/>
</dbReference>
<evidence type="ECO:0008006" key="11">
    <source>
        <dbReference type="Google" id="ProtNLM"/>
    </source>
</evidence>
<feature type="compositionally biased region" description="Low complexity" evidence="6">
    <location>
        <begin position="442"/>
        <end position="466"/>
    </location>
</feature>
<protein>
    <recommendedName>
        <fullName evidence="11">Homeobox domain-containing protein</fullName>
    </recommendedName>
</protein>
<evidence type="ECO:0000256" key="2">
    <source>
        <dbReference type="ARBA" id="ARBA00023155"/>
    </source>
</evidence>
<organism evidence="9 10">
    <name type="scientific">Bionectria ochroleuca</name>
    <name type="common">Gliocladium roseum</name>
    <dbReference type="NCBI Taxonomy" id="29856"/>
    <lineage>
        <taxon>Eukaryota</taxon>
        <taxon>Fungi</taxon>
        <taxon>Dikarya</taxon>
        <taxon>Ascomycota</taxon>
        <taxon>Pezizomycotina</taxon>
        <taxon>Sordariomycetes</taxon>
        <taxon>Hypocreomycetidae</taxon>
        <taxon>Hypocreales</taxon>
        <taxon>Bionectriaceae</taxon>
        <taxon>Clonostachys</taxon>
    </lineage>
</organism>
<keyword evidence="4" id="KW-0862">Zinc</keyword>
<evidence type="ECO:0000313" key="9">
    <source>
        <dbReference type="EMBL" id="VUC26748.1"/>
    </source>
</evidence>
<dbReference type="InterPro" id="IPR013087">
    <property type="entry name" value="Znf_C2H2_type"/>
</dbReference>
<dbReference type="PANTHER" id="PTHR11850">
    <property type="entry name" value="HOMEOBOX PROTEIN TRANSCRIPTION FACTORS"/>
    <property type="match status" value="1"/>
</dbReference>
<dbReference type="InterPro" id="IPR050224">
    <property type="entry name" value="TALE_homeobox"/>
</dbReference>
<feature type="region of interest" description="Disordered" evidence="6">
    <location>
        <begin position="665"/>
        <end position="686"/>
    </location>
</feature>
<dbReference type="PROSITE" id="PS00028">
    <property type="entry name" value="ZINC_FINGER_C2H2_1"/>
    <property type="match status" value="1"/>
</dbReference>
<evidence type="ECO:0000256" key="4">
    <source>
        <dbReference type="PROSITE-ProRule" id="PRU00042"/>
    </source>
</evidence>
<keyword evidence="4" id="KW-0863">Zinc-finger</keyword>
<feature type="domain" description="C2H2-type" evidence="8">
    <location>
        <begin position="499"/>
        <end position="527"/>
    </location>
</feature>
<dbReference type="EMBL" id="CABFNS010000755">
    <property type="protein sequence ID" value="VUC26748.1"/>
    <property type="molecule type" value="Genomic_DNA"/>
</dbReference>
<evidence type="ECO:0000256" key="3">
    <source>
        <dbReference type="ARBA" id="ARBA00023242"/>
    </source>
</evidence>
<keyword evidence="3 5" id="KW-0539">Nucleus</keyword>
<evidence type="ECO:0000259" key="8">
    <source>
        <dbReference type="PROSITE" id="PS50157"/>
    </source>
</evidence>
<accession>A0ABY6U960</accession>
<evidence type="ECO:0000259" key="7">
    <source>
        <dbReference type="PROSITE" id="PS50071"/>
    </source>
</evidence>
<comment type="caution">
    <text evidence="9">The sequence shown here is derived from an EMBL/GenBank/DDBJ whole genome shotgun (WGS) entry which is preliminary data.</text>
</comment>
<comment type="subcellular location">
    <subcellularLocation>
        <location evidence="5">Nucleus</location>
    </subcellularLocation>
</comment>